<dbReference type="PROSITE" id="PS51257">
    <property type="entry name" value="PROKAR_LIPOPROTEIN"/>
    <property type="match status" value="1"/>
</dbReference>
<evidence type="ECO:0000313" key="2">
    <source>
        <dbReference type="Proteomes" id="UP001204524"/>
    </source>
</evidence>
<reference evidence="1 2" key="1">
    <citation type="submission" date="2022-06" db="EMBL/GenBank/DDBJ databases">
        <authorList>
            <person name="So Y."/>
        </authorList>
    </citation>
    <scope>NUCLEOTIDE SEQUENCE [LARGE SCALE GENOMIC DNA]</scope>
    <source>
        <strain evidence="1 2">STR3</strain>
    </source>
</reference>
<accession>A0ABT1KR07</accession>
<name>A0ABT1KR07_9ACTN</name>
<comment type="caution">
    <text evidence="1">The sequence shown here is derived from an EMBL/GenBank/DDBJ whole genome shotgun (WGS) entry which is preliminary data.</text>
</comment>
<protein>
    <recommendedName>
        <fullName evidence="3">Lipoprotein</fullName>
    </recommendedName>
</protein>
<evidence type="ECO:0008006" key="3">
    <source>
        <dbReference type="Google" id="ProtNLM"/>
    </source>
</evidence>
<keyword evidence="2" id="KW-1185">Reference proteome</keyword>
<evidence type="ECO:0000313" key="1">
    <source>
        <dbReference type="EMBL" id="MCP3420181.1"/>
    </source>
</evidence>
<gene>
    <name evidence="1" type="ORF">NCI01_00070</name>
</gene>
<sequence>MSEGRRHCSVAGTGFALLASIALVGCSPSPADPGPGELTGVVVSKGDSIVVGDGGTSDTYDRLLVLTADELLDAYRTTWPGRDDPEDHDYQNIGVRIPVADLVALDEQDAPAPTAAVAPVEDGRFRIPWDSGPRYVCLGNEIRTDADDELVVDTSGCVMVDEAPPASVTIEAHYGGLAVSD</sequence>
<dbReference type="EMBL" id="JANARS010000001">
    <property type="protein sequence ID" value="MCP3420181.1"/>
    <property type="molecule type" value="Genomic_DNA"/>
</dbReference>
<dbReference type="RefSeq" id="WP_254179433.1">
    <property type="nucleotide sequence ID" value="NZ_JANARS010000001.1"/>
</dbReference>
<dbReference type="Proteomes" id="UP001204524">
    <property type="component" value="Unassembled WGS sequence"/>
</dbReference>
<proteinExistence type="predicted"/>
<organism evidence="1 2">
    <name type="scientific">Nocardioides pinisoli</name>
    <dbReference type="NCBI Taxonomy" id="2950279"/>
    <lineage>
        <taxon>Bacteria</taxon>
        <taxon>Bacillati</taxon>
        <taxon>Actinomycetota</taxon>
        <taxon>Actinomycetes</taxon>
        <taxon>Propionibacteriales</taxon>
        <taxon>Nocardioidaceae</taxon>
        <taxon>Nocardioides</taxon>
    </lineage>
</organism>